<feature type="region of interest" description="Disordered" evidence="1">
    <location>
        <begin position="119"/>
        <end position="147"/>
    </location>
</feature>
<evidence type="ECO:0000313" key="2">
    <source>
        <dbReference type="EMBL" id="SKC49876.1"/>
    </source>
</evidence>
<evidence type="ECO:0000313" key="3">
    <source>
        <dbReference type="Proteomes" id="UP000190341"/>
    </source>
</evidence>
<organism evidence="2 3">
    <name type="scientific">Pseudoxanthomonas indica</name>
    <dbReference type="NCBI Taxonomy" id="428993"/>
    <lineage>
        <taxon>Bacteria</taxon>
        <taxon>Pseudomonadati</taxon>
        <taxon>Pseudomonadota</taxon>
        <taxon>Gammaproteobacteria</taxon>
        <taxon>Lysobacterales</taxon>
        <taxon>Lysobacteraceae</taxon>
        <taxon>Pseudoxanthomonas</taxon>
    </lineage>
</organism>
<gene>
    <name evidence="2" type="ORF">SAMN06296058_0745</name>
</gene>
<reference evidence="2 3" key="1">
    <citation type="submission" date="2017-02" db="EMBL/GenBank/DDBJ databases">
        <authorList>
            <person name="Peterson S.W."/>
        </authorList>
    </citation>
    <scope>NUCLEOTIDE SEQUENCE [LARGE SCALE GENOMIC DNA]</scope>
    <source>
        <strain evidence="2 3">P15</strain>
    </source>
</reference>
<evidence type="ECO:0000256" key="1">
    <source>
        <dbReference type="SAM" id="MobiDB-lite"/>
    </source>
</evidence>
<evidence type="ECO:0008006" key="4">
    <source>
        <dbReference type="Google" id="ProtNLM"/>
    </source>
</evidence>
<name>A0A1T5JEX1_9GAMM</name>
<dbReference type="EMBL" id="FUZV01000001">
    <property type="protein sequence ID" value="SKC49876.1"/>
    <property type="molecule type" value="Genomic_DNA"/>
</dbReference>
<accession>A0A1T5JEX1</accession>
<dbReference type="STRING" id="428993.SAMN06296058_0745"/>
<keyword evidence="3" id="KW-1185">Reference proteome</keyword>
<sequence>MADNKQWSRQRGRSPGASFVSIPHFVMESTQYGEIDAFALKLLHELVRQYRGSNNGNLCAVQSELALRSHTWRSKDVLSRKLAYLESQGWIIKTRQGSKLDGCNLYAVTWWPVDAAPGKHPFPQERKPSHAWKNADRSPSDGPRKSA</sequence>
<dbReference type="AlphaFoldDB" id="A0A1T5JEX1"/>
<proteinExistence type="predicted"/>
<protein>
    <recommendedName>
        <fullName evidence="4">Helix-turn-helix domain-containing protein</fullName>
    </recommendedName>
</protein>
<dbReference type="Proteomes" id="UP000190341">
    <property type="component" value="Unassembled WGS sequence"/>
</dbReference>
<feature type="compositionally biased region" description="Basic and acidic residues" evidence="1">
    <location>
        <begin position="122"/>
        <end position="147"/>
    </location>
</feature>